<keyword evidence="6" id="KW-0238">DNA-binding</keyword>
<keyword evidence="3 6" id="KW-0548">Nucleotidyltransferase</keyword>
<organism evidence="9">
    <name type="scientific">Lactobacillus acidophilus (strain ATCC 700396 / NCK56 / N2 / NCFM)</name>
    <dbReference type="NCBI Taxonomy" id="272621"/>
    <lineage>
        <taxon>Bacteria</taxon>
        <taxon>Bacillati</taxon>
        <taxon>Bacillota</taxon>
        <taxon>Bacilli</taxon>
        <taxon>Lactobacillales</taxon>
        <taxon>Lactobacillaceae</taxon>
        <taxon>Lactobacillus</taxon>
    </lineage>
</organism>
<evidence type="ECO:0000259" key="7">
    <source>
        <dbReference type="PROSITE" id="PS50173"/>
    </source>
</evidence>
<dbReference type="GO" id="GO:0003887">
    <property type="term" value="F:DNA-directed DNA polymerase activity"/>
    <property type="evidence" value="ECO:0007669"/>
    <property type="project" value="UniProtKB-UniRule"/>
</dbReference>
<dbReference type="GO" id="GO:0005829">
    <property type="term" value="C:cytosol"/>
    <property type="evidence" value="ECO:0007669"/>
    <property type="project" value="TreeGrafter"/>
</dbReference>
<dbReference type="SUPFAM" id="SSF56672">
    <property type="entry name" value="DNA/RNA polymerases"/>
    <property type="match status" value="1"/>
</dbReference>
<evidence type="ECO:0000313" key="8">
    <source>
        <dbReference type="EMBL" id="AAV42305.1"/>
    </source>
</evidence>
<keyword evidence="9" id="KW-1185">Reference proteome</keyword>
<keyword evidence="5 6" id="KW-0239">DNA-directed DNA polymerase</keyword>
<feature type="active site" evidence="6">
    <location>
        <position position="160"/>
    </location>
</feature>
<dbReference type="GO" id="GO:0000287">
    <property type="term" value="F:magnesium ion binding"/>
    <property type="evidence" value="ECO:0007669"/>
    <property type="project" value="UniProtKB-UniRule"/>
</dbReference>
<gene>
    <name evidence="6" type="primary">dinB</name>
    <name evidence="8" type="ordered locus">LBA0414</name>
</gene>
<dbReference type="NCBIfam" id="NF002677">
    <property type="entry name" value="PRK02406.1"/>
    <property type="match status" value="1"/>
</dbReference>
<evidence type="ECO:0000313" key="9">
    <source>
        <dbReference type="Proteomes" id="UP000006381"/>
    </source>
</evidence>
<comment type="subunit">
    <text evidence="6">Monomer.</text>
</comment>
<comment type="subcellular location">
    <subcellularLocation>
        <location evidence="6">Cytoplasm</location>
    </subcellularLocation>
</comment>
<comment type="cofactor">
    <cofactor evidence="6">
        <name>Mg(2+)</name>
        <dbReference type="ChEBI" id="CHEBI:18420"/>
    </cofactor>
    <text evidence="6">Binds 2 magnesium ions per subunit.</text>
</comment>
<sequence>MHGKKKMKKAIQRLVNTCHTEWDPKKLVTFLNLQLNIGFMNNENLLPQNDIHRRIIHLDMDAFYASVEINRHPEYKDKALVVGQDPRDNNGHGVVATCNYVARKYGVHSAMASIQALRLVPKDKIVFVPPDFETYRSVSAQIHSFMHEITDQVESIALDEAYLDVTKNKIGEYSAVQIALNLQKRIRAELNLNSSFGVSYNKFLAKMGSEYAKPFGRVVILPDEAKRFLGMQRIEKFPGIGPKTQEELHSMNVHTGADLQKIDPWILLKKFKKMGYILAQHAHGIDLRPIVADSEINRKSIGIERTYEPAIYSRDEALTKMRRYCKHLEGELKKRDFRANVVVLKLRDNNFNTITKRKKLPSSSDSYLEFYDIVQGLFDSTSGFLEEGIRLLGVTVTDFKKENYQSINLFDF</sequence>
<dbReference type="CDD" id="cd03586">
    <property type="entry name" value="PolY_Pol_IV_kappa"/>
    <property type="match status" value="1"/>
</dbReference>
<dbReference type="SUPFAM" id="SSF100879">
    <property type="entry name" value="Lesion bypass DNA polymerase (Y-family), little finger domain"/>
    <property type="match status" value="1"/>
</dbReference>
<accession>Q5FLW9</accession>
<keyword evidence="6" id="KW-0227">DNA damage</keyword>
<dbReference type="GO" id="GO:0042276">
    <property type="term" value="P:error-prone translesion synthesis"/>
    <property type="evidence" value="ECO:0007669"/>
    <property type="project" value="TreeGrafter"/>
</dbReference>
<reference evidence="8 9" key="1">
    <citation type="journal article" date="2005" name="Proc. Natl. Acad. Sci. U.S.A.">
        <title>Complete genome sequence of the probiotic lactic acid bacterium Lactobacillus acidophilus NCFM.</title>
        <authorList>
            <person name="Altermann E."/>
            <person name="Russell W.M."/>
            <person name="Azcarate-Peril M.A."/>
            <person name="Barrangou R."/>
            <person name="Buck B.L."/>
            <person name="McAuliffe O."/>
            <person name="Souther N."/>
            <person name="Dobson A."/>
            <person name="Duong T."/>
            <person name="Callanan M."/>
            <person name="Lick S."/>
            <person name="Hamrick A."/>
            <person name="Cano R."/>
            <person name="Klaenhammer T.R."/>
        </authorList>
    </citation>
    <scope>NUCLEOTIDE SEQUENCE [LARGE SCALE GENOMIC DNA]</scope>
    <source>
        <strain evidence="9">ATCC 700396 / NCK56 / N2 / NCFM</strain>
    </source>
</reference>
<comment type="function">
    <text evidence="6">Poorly processive, error-prone DNA polymerase involved in untargeted mutagenesis. Copies undamaged DNA at stalled replication forks, which arise in vivo from mismatched or misaligned primer ends. These misaligned primers can be extended by PolIV. Exhibits no 3'-5' exonuclease (proofreading) activity. May be involved in translesional synthesis, in conjunction with the beta clamp from PolIII.</text>
</comment>
<feature type="domain" description="UmuC" evidence="7">
    <location>
        <begin position="55"/>
        <end position="241"/>
    </location>
</feature>
<proteinExistence type="inferred from homology"/>
<dbReference type="Gene3D" id="3.30.70.270">
    <property type="match status" value="1"/>
</dbReference>
<evidence type="ECO:0000256" key="3">
    <source>
        <dbReference type="ARBA" id="ARBA00022695"/>
    </source>
</evidence>
<dbReference type="PROSITE" id="PS50173">
    <property type="entry name" value="UMUC"/>
    <property type="match status" value="1"/>
</dbReference>
<dbReference type="Proteomes" id="UP000006381">
    <property type="component" value="Chromosome"/>
</dbReference>
<dbReference type="PATRIC" id="fig|272621.13.peg.399"/>
<dbReference type="PANTHER" id="PTHR11076">
    <property type="entry name" value="DNA REPAIR POLYMERASE UMUC / TRANSFERASE FAMILY MEMBER"/>
    <property type="match status" value="1"/>
</dbReference>
<comment type="similarity">
    <text evidence="1 6">Belongs to the DNA polymerase type-Y family.</text>
</comment>
<dbReference type="InterPro" id="IPR022880">
    <property type="entry name" value="DNApol_IV"/>
</dbReference>
<evidence type="ECO:0000256" key="1">
    <source>
        <dbReference type="ARBA" id="ARBA00010945"/>
    </source>
</evidence>
<dbReference type="BioCyc" id="LACI272621:G1G49-408-MONOMER"/>
<keyword evidence="6" id="KW-0808">Transferase</keyword>
<dbReference type="Gene3D" id="3.40.1170.60">
    <property type="match status" value="1"/>
</dbReference>
<dbReference type="Pfam" id="PF11798">
    <property type="entry name" value="IMS_HHH"/>
    <property type="match status" value="1"/>
</dbReference>
<dbReference type="InterPro" id="IPR043502">
    <property type="entry name" value="DNA/RNA_pol_sf"/>
</dbReference>
<evidence type="ECO:0000256" key="6">
    <source>
        <dbReference type="HAMAP-Rule" id="MF_01113"/>
    </source>
</evidence>
<dbReference type="InterPro" id="IPR043128">
    <property type="entry name" value="Rev_trsase/Diguanyl_cyclase"/>
</dbReference>
<dbReference type="AlphaFoldDB" id="Q5FLW9"/>
<keyword evidence="2 6" id="KW-0515">Mutator protein</keyword>
<dbReference type="GO" id="GO:0006261">
    <property type="term" value="P:DNA-templated DNA replication"/>
    <property type="evidence" value="ECO:0007669"/>
    <property type="project" value="UniProtKB-UniRule"/>
</dbReference>
<keyword evidence="6" id="KW-0479">Metal-binding</keyword>
<comment type="catalytic activity">
    <reaction evidence="6">
        <text>DNA(n) + a 2'-deoxyribonucleoside 5'-triphosphate = DNA(n+1) + diphosphate</text>
        <dbReference type="Rhea" id="RHEA:22508"/>
        <dbReference type="Rhea" id="RHEA-COMP:17339"/>
        <dbReference type="Rhea" id="RHEA-COMP:17340"/>
        <dbReference type="ChEBI" id="CHEBI:33019"/>
        <dbReference type="ChEBI" id="CHEBI:61560"/>
        <dbReference type="ChEBI" id="CHEBI:173112"/>
        <dbReference type="EC" id="2.7.7.7"/>
    </reaction>
</comment>
<dbReference type="KEGG" id="lac:LBA0414"/>
<feature type="binding site" evidence="6">
    <location>
        <position position="159"/>
    </location>
    <ligand>
        <name>Mg(2+)</name>
        <dbReference type="ChEBI" id="CHEBI:18420"/>
    </ligand>
</feature>
<dbReference type="HAMAP" id="MF_01113">
    <property type="entry name" value="DNApol_IV"/>
    <property type="match status" value="1"/>
</dbReference>
<dbReference type="InterPro" id="IPR024728">
    <property type="entry name" value="PolY_HhH_motif"/>
</dbReference>
<dbReference type="Pfam" id="PF11799">
    <property type="entry name" value="IMS_C"/>
    <property type="match status" value="1"/>
</dbReference>
<dbReference type="Gene3D" id="1.10.150.20">
    <property type="entry name" value="5' to 3' exonuclease, C-terminal subdomain"/>
    <property type="match status" value="1"/>
</dbReference>
<feature type="binding site" evidence="6">
    <location>
        <position position="59"/>
    </location>
    <ligand>
        <name>Mg(2+)</name>
        <dbReference type="ChEBI" id="CHEBI:18420"/>
    </ligand>
</feature>
<dbReference type="EC" id="2.7.7.7" evidence="6"/>
<evidence type="ECO:0000256" key="2">
    <source>
        <dbReference type="ARBA" id="ARBA00022457"/>
    </source>
</evidence>
<feature type="site" description="Substrate discrimination" evidence="6">
    <location>
        <position position="64"/>
    </location>
</feature>
<dbReference type="OrthoDB" id="9808813at2"/>
<dbReference type="InterPro" id="IPR001126">
    <property type="entry name" value="UmuC"/>
</dbReference>
<keyword evidence="6" id="KW-0963">Cytoplasm</keyword>
<dbReference type="PANTHER" id="PTHR11076:SF33">
    <property type="entry name" value="DNA POLYMERASE KAPPA"/>
    <property type="match status" value="1"/>
</dbReference>
<dbReference type="Pfam" id="PF00817">
    <property type="entry name" value="IMS"/>
    <property type="match status" value="1"/>
</dbReference>
<dbReference type="InterPro" id="IPR050116">
    <property type="entry name" value="DNA_polymerase-Y"/>
</dbReference>
<dbReference type="InterPro" id="IPR017961">
    <property type="entry name" value="DNA_pol_Y-fam_little_finger"/>
</dbReference>
<dbReference type="EMBL" id="CP000033">
    <property type="protein sequence ID" value="AAV42305.1"/>
    <property type="molecule type" value="Genomic_DNA"/>
</dbReference>
<dbReference type="eggNOG" id="COG0389">
    <property type="taxonomic scope" value="Bacteria"/>
</dbReference>
<keyword evidence="4 6" id="KW-0235">DNA replication</keyword>
<dbReference type="STRING" id="272621.LBA0414"/>
<dbReference type="GO" id="GO:0003684">
    <property type="term" value="F:damaged DNA binding"/>
    <property type="evidence" value="ECO:0007669"/>
    <property type="project" value="InterPro"/>
</dbReference>
<evidence type="ECO:0000256" key="5">
    <source>
        <dbReference type="ARBA" id="ARBA00022932"/>
    </source>
</evidence>
<evidence type="ECO:0000256" key="4">
    <source>
        <dbReference type="ARBA" id="ARBA00022705"/>
    </source>
</evidence>
<keyword evidence="6" id="KW-0460">Magnesium</keyword>
<dbReference type="InterPro" id="IPR036775">
    <property type="entry name" value="DNA_pol_Y-fam_lit_finger_sf"/>
</dbReference>
<protein>
    <recommendedName>
        <fullName evidence="6">DNA polymerase IV</fullName>
        <shortName evidence="6">Pol IV</shortName>
        <ecNumber evidence="6">2.7.7.7</ecNumber>
    </recommendedName>
</protein>
<name>Q5FLW9_LACAC</name>
<dbReference type="GO" id="GO:0006281">
    <property type="term" value="P:DNA repair"/>
    <property type="evidence" value="ECO:0007669"/>
    <property type="project" value="UniProtKB-UniRule"/>
</dbReference>
<keyword evidence="6" id="KW-0234">DNA repair</keyword>
<dbReference type="HOGENOM" id="CLU_012348_1_2_9"/>
<dbReference type="GO" id="GO:0009432">
    <property type="term" value="P:SOS response"/>
    <property type="evidence" value="ECO:0007669"/>
    <property type="project" value="TreeGrafter"/>
</dbReference>
<dbReference type="Gene3D" id="3.30.1490.100">
    <property type="entry name" value="DNA polymerase, Y-family, little finger domain"/>
    <property type="match status" value="1"/>
</dbReference>